<feature type="repeat" description="TPR" evidence="1">
    <location>
        <begin position="112"/>
        <end position="145"/>
    </location>
</feature>
<dbReference type="Proteomes" id="UP000254771">
    <property type="component" value="Unassembled WGS sequence"/>
</dbReference>
<reference evidence="4 5" key="1">
    <citation type="journal article" date="2018" name="ISME J.">
        <title>Endosymbiont genomes yield clues of tubeworm success.</title>
        <authorList>
            <person name="Li Y."/>
            <person name="Liles M.R."/>
            <person name="Halanych K.M."/>
        </authorList>
    </citation>
    <scope>NUCLEOTIDE SEQUENCE [LARGE SCALE GENOMIC DNA]</scope>
    <source>
        <strain evidence="4">A1462</strain>
    </source>
</reference>
<evidence type="ECO:0000313" key="4">
    <source>
        <dbReference type="EMBL" id="RDH88374.1"/>
    </source>
</evidence>
<dbReference type="InterPro" id="IPR019734">
    <property type="entry name" value="TPR_rpt"/>
</dbReference>
<accession>A0A370DT31</accession>
<name>A0A370DT31_9GAMM</name>
<comment type="caution">
    <text evidence="4">The sequence shown here is derived from an EMBL/GenBank/DDBJ whole genome shotgun (WGS) entry which is preliminary data.</text>
</comment>
<gene>
    <name evidence="4" type="ORF">DIZ78_00055</name>
</gene>
<feature type="chain" id="PRO_5016927955" evidence="3">
    <location>
        <begin position="28"/>
        <end position="194"/>
    </location>
</feature>
<feature type="region of interest" description="Disordered" evidence="2">
    <location>
        <begin position="175"/>
        <end position="194"/>
    </location>
</feature>
<evidence type="ECO:0000256" key="1">
    <source>
        <dbReference type="PROSITE-ProRule" id="PRU00339"/>
    </source>
</evidence>
<dbReference type="InterPro" id="IPR011990">
    <property type="entry name" value="TPR-like_helical_dom_sf"/>
</dbReference>
<protein>
    <submittedName>
        <fullName evidence="4">Cytochrome C biogenesis protein</fullName>
    </submittedName>
</protein>
<evidence type="ECO:0000256" key="2">
    <source>
        <dbReference type="SAM" id="MobiDB-lite"/>
    </source>
</evidence>
<dbReference type="PROSITE" id="PS50005">
    <property type="entry name" value="TPR"/>
    <property type="match status" value="1"/>
</dbReference>
<dbReference type="AlphaFoldDB" id="A0A370DT31"/>
<organism evidence="4 5">
    <name type="scientific">endosymbiont of Escarpia spicata</name>
    <dbReference type="NCBI Taxonomy" id="2200908"/>
    <lineage>
        <taxon>Bacteria</taxon>
        <taxon>Pseudomonadati</taxon>
        <taxon>Pseudomonadota</taxon>
        <taxon>Gammaproteobacteria</taxon>
        <taxon>sulfur-oxidizing symbionts</taxon>
    </lineage>
</organism>
<keyword evidence="3" id="KW-0732">Signal</keyword>
<proteinExistence type="predicted"/>
<sequence length="194" mass="21150">MKTIYGIITHTLFALTLTLSQAATASAEDPKNNAEISEAVKLYSQALPLEMDSPKKAELLDQSAAILKKVIANNPKSLEAHRKLMGVYVLKQDYSNGIRTMQDAITLSPEDPKLFISLAFLYEHSGALEYAMAMLDQALTLDPKQQLAMEYKVAIQKKIDALNMEDAHNGKSVMGANHGQLTGEAAHPPNSAKP</sequence>
<keyword evidence="1" id="KW-0802">TPR repeat</keyword>
<dbReference type="EMBL" id="QFXE01000001">
    <property type="protein sequence ID" value="RDH88374.1"/>
    <property type="molecule type" value="Genomic_DNA"/>
</dbReference>
<dbReference type="Gene3D" id="1.25.40.10">
    <property type="entry name" value="Tetratricopeptide repeat domain"/>
    <property type="match status" value="1"/>
</dbReference>
<feature type="signal peptide" evidence="3">
    <location>
        <begin position="1"/>
        <end position="27"/>
    </location>
</feature>
<dbReference type="SUPFAM" id="SSF48452">
    <property type="entry name" value="TPR-like"/>
    <property type="match status" value="1"/>
</dbReference>
<keyword evidence="5" id="KW-1185">Reference proteome</keyword>
<evidence type="ECO:0000256" key="3">
    <source>
        <dbReference type="SAM" id="SignalP"/>
    </source>
</evidence>
<evidence type="ECO:0000313" key="5">
    <source>
        <dbReference type="Proteomes" id="UP000254771"/>
    </source>
</evidence>